<dbReference type="RefSeq" id="XP_030855609.1">
    <property type="nucleotide sequence ID" value="XM_030999749.1"/>
</dbReference>
<dbReference type="GO" id="GO:0007224">
    <property type="term" value="P:smoothened signaling pathway"/>
    <property type="evidence" value="ECO:0000318"/>
    <property type="project" value="GO_Central"/>
</dbReference>
<reference evidence="3" key="1">
    <citation type="submission" date="2015-02" db="EMBL/GenBank/DDBJ databases">
        <title>Genome sequencing for Strongylocentrotus purpuratus.</title>
        <authorList>
            <person name="Murali S."/>
            <person name="Liu Y."/>
            <person name="Vee V."/>
            <person name="English A."/>
            <person name="Wang M."/>
            <person name="Skinner E."/>
            <person name="Han Y."/>
            <person name="Muzny D.M."/>
            <person name="Worley K.C."/>
            <person name="Gibbs R.A."/>
        </authorList>
    </citation>
    <scope>NUCLEOTIDE SEQUENCE</scope>
</reference>
<dbReference type="Pfam" id="PF15324">
    <property type="entry name" value="TALPID3"/>
    <property type="match status" value="1"/>
</dbReference>
<dbReference type="GeneID" id="115929765"/>
<reference evidence="2" key="2">
    <citation type="submission" date="2021-01" db="UniProtKB">
        <authorList>
            <consortium name="EnsemblMetazoa"/>
        </authorList>
    </citation>
    <scope>IDENTIFICATION</scope>
</reference>
<protein>
    <submittedName>
        <fullName evidence="2">Uncharacterized protein</fullName>
    </submittedName>
</protein>
<proteinExistence type="predicted"/>
<evidence type="ECO:0000256" key="1">
    <source>
        <dbReference type="SAM" id="MobiDB-lite"/>
    </source>
</evidence>
<feature type="compositionally biased region" description="Polar residues" evidence="1">
    <location>
        <begin position="184"/>
        <end position="208"/>
    </location>
</feature>
<feature type="region of interest" description="Disordered" evidence="1">
    <location>
        <begin position="129"/>
        <end position="270"/>
    </location>
</feature>
<dbReference type="GO" id="GO:0005814">
    <property type="term" value="C:centriole"/>
    <property type="evidence" value="ECO:0000318"/>
    <property type="project" value="GO_Central"/>
</dbReference>
<feature type="compositionally biased region" description="Basic and acidic residues" evidence="1">
    <location>
        <begin position="258"/>
        <end position="267"/>
    </location>
</feature>
<keyword evidence="3" id="KW-1185">Reference proteome</keyword>
<dbReference type="GO" id="GO:0036064">
    <property type="term" value="C:ciliary basal body"/>
    <property type="evidence" value="ECO:0000318"/>
    <property type="project" value="GO_Central"/>
</dbReference>
<evidence type="ECO:0000313" key="2">
    <source>
        <dbReference type="EnsemblMetazoa" id="XP_030855609"/>
    </source>
</evidence>
<feature type="compositionally biased region" description="Basic and acidic residues" evidence="1">
    <location>
        <begin position="435"/>
        <end position="455"/>
    </location>
</feature>
<dbReference type="InterPro" id="IPR029246">
    <property type="entry name" value="TALPID3"/>
</dbReference>
<feature type="compositionally biased region" description="Low complexity" evidence="1">
    <location>
        <begin position="20"/>
        <end position="44"/>
    </location>
</feature>
<feature type="compositionally biased region" description="Polar residues" evidence="1">
    <location>
        <begin position="419"/>
        <end position="434"/>
    </location>
</feature>
<dbReference type="OrthoDB" id="10057439at2759"/>
<organism evidence="2 3">
    <name type="scientific">Strongylocentrotus purpuratus</name>
    <name type="common">Purple sea urchin</name>
    <dbReference type="NCBI Taxonomy" id="7668"/>
    <lineage>
        <taxon>Eukaryota</taxon>
        <taxon>Metazoa</taxon>
        <taxon>Echinodermata</taxon>
        <taxon>Eleutherozoa</taxon>
        <taxon>Echinozoa</taxon>
        <taxon>Echinoidea</taxon>
        <taxon>Euechinoidea</taxon>
        <taxon>Echinacea</taxon>
        <taxon>Camarodonta</taxon>
        <taxon>Echinidea</taxon>
        <taxon>Strongylocentrotidae</taxon>
        <taxon>Strongylocentrotus</taxon>
    </lineage>
</organism>
<dbReference type="EnsemblMetazoa" id="XM_030999749">
    <property type="protein sequence ID" value="XP_030855609"/>
    <property type="gene ID" value="LOC115929765"/>
</dbReference>
<feature type="compositionally biased region" description="Polar residues" evidence="1">
    <location>
        <begin position="457"/>
        <end position="473"/>
    </location>
</feature>
<dbReference type="PANTHER" id="PTHR15721:SF2">
    <property type="entry name" value="PROTEIN TALPID3"/>
    <property type="match status" value="1"/>
</dbReference>
<dbReference type="AlphaFoldDB" id="A0A7M7PUU2"/>
<dbReference type="OMA" id="ESKMNHI"/>
<feature type="compositionally biased region" description="Low complexity" evidence="1">
    <location>
        <begin position="504"/>
        <end position="519"/>
    </location>
</feature>
<sequence length="637" mass="69220">MASNEHGSSAWGQPVSSMESPNTISANTSNSSSASEVLRRSSALQGSQSEQHGGKHNSSDASLANSSISSSGSMRVRIKAKYLRERKSPFETGGSSSTPYLPPALPGNLPEGYEAQRDVADVQRHNTIEDVTSAKDGGATAGQVLSPAEGYKQSGFEQLSNAASKNGVGDEFSEITRPSDDHNQSANQRSSSIPPVTHQPMSSSTNMGITHKKTSGILRQGAPTSSSAPCHSSTSGHPRDLRVTHFSKGQRQQAMRDQLLKRSENSKPTKRYYQPKMIASGRPPASKPEETRTAQSDMGTMATATAAAAAAVAATVPLLKTQSDLESKMNHIMEKLSVLEHVGHSAPPPPPWVYPMGQGWGGGGYDARHDLGEMTQRRLGELEELQKQQREMQSELRALSQRNADRGIEVANGMPPHQGTHTFSDHLSSPGDSQTRPKEPKQEIEVVQKKEDGKTRVGQSGTDPKTSSRSPTTKIPLAKMDSSPKPPEKHVRYTPAVTVHRLPQGQVSSGGQQRSVHQGGVREHHGTQTSPLETPAPRRHAPRPHSKEIRSARLSNLGRGLLEEILSSHDEDERTRDLRQQVQTNHLSALNVNSSNSRYVSMCMYGEWCMQRLCTNLFQGIHVKQNPDKSGLVKTRF</sequence>
<dbReference type="Proteomes" id="UP000007110">
    <property type="component" value="Unassembled WGS sequence"/>
</dbReference>
<feature type="region of interest" description="Disordered" evidence="1">
    <location>
        <begin position="502"/>
        <end position="555"/>
    </location>
</feature>
<feature type="compositionally biased region" description="Low complexity" evidence="1">
    <location>
        <begin position="222"/>
        <end position="235"/>
    </location>
</feature>
<dbReference type="KEGG" id="spu:115929765"/>
<evidence type="ECO:0000313" key="3">
    <source>
        <dbReference type="Proteomes" id="UP000007110"/>
    </source>
</evidence>
<dbReference type="InParanoid" id="A0A7M7PUU2"/>
<dbReference type="PANTHER" id="PTHR15721">
    <property type="entry name" value="KIAA0586 PROTEIN"/>
    <property type="match status" value="1"/>
</dbReference>
<feature type="compositionally biased region" description="Polar residues" evidence="1">
    <location>
        <begin position="1"/>
        <end position="19"/>
    </location>
</feature>
<name>A0A7M7PUU2_STRPU</name>
<accession>A0A7M7PUU2</accession>
<feature type="compositionally biased region" description="Low complexity" evidence="1">
    <location>
        <begin position="59"/>
        <end position="73"/>
    </location>
</feature>
<feature type="region of interest" description="Disordered" evidence="1">
    <location>
        <begin position="409"/>
        <end position="490"/>
    </location>
</feature>
<feature type="region of interest" description="Disordered" evidence="1">
    <location>
        <begin position="1"/>
        <end position="111"/>
    </location>
</feature>
<feature type="compositionally biased region" description="Polar residues" evidence="1">
    <location>
        <begin position="155"/>
        <end position="164"/>
    </location>
</feature>